<evidence type="ECO:0000259" key="1">
    <source>
        <dbReference type="Pfam" id="PF03551"/>
    </source>
</evidence>
<dbReference type="InterPro" id="IPR005149">
    <property type="entry name" value="Tscrpt_reg_PadR_N"/>
</dbReference>
<dbReference type="Pfam" id="PF03551">
    <property type="entry name" value="PadR"/>
    <property type="match status" value="1"/>
</dbReference>
<dbReference type="SUPFAM" id="SSF46785">
    <property type="entry name" value="Winged helix' DNA-binding domain"/>
    <property type="match status" value="1"/>
</dbReference>
<dbReference type="OrthoDB" id="122286at2"/>
<dbReference type="InterPro" id="IPR036388">
    <property type="entry name" value="WH-like_DNA-bd_sf"/>
</dbReference>
<dbReference type="InterPro" id="IPR036390">
    <property type="entry name" value="WH_DNA-bd_sf"/>
</dbReference>
<feature type="domain" description="Transcription regulator PadR N-terminal" evidence="1">
    <location>
        <begin position="21"/>
        <end position="91"/>
    </location>
</feature>
<reference evidence="2 3" key="1">
    <citation type="submission" date="2019-03" db="EMBL/GenBank/DDBJ databases">
        <title>Genomics of glacier-inhabiting Cryobacterium strains.</title>
        <authorList>
            <person name="Liu Q."/>
            <person name="Xin Y.-H."/>
        </authorList>
    </citation>
    <scope>NUCLEOTIDE SEQUENCE [LARGE SCALE GENOMIC DNA]</scope>
    <source>
        <strain evidence="2 3">TMT1-1</strain>
    </source>
</reference>
<accession>A0A4V3INY1</accession>
<name>A0A4V3INY1_9MICO</name>
<evidence type="ECO:0000313" key="2">
    <source>
        <dbReference type="EMBL" id="TFD25087.1"/>
    </source>
</evidence>
<dbReference type="InterPro" id="IPR052509">
    <property type="entry name" value="Metal_resp_DNA-bind_regulator"/>
</dbReference>
<dbReference type="PANTHER" id="PTHR33169">
    <property type="entry name" value="PADR-FAMILY TRANSCRIPTIONAL REGULATOR"/>
    <property type="match status" value="1"/>
</dbReference>
<evidence type="ECO:0000313" key="3">
    <source>
        <dbReference type="Proteomes" id="UP000298424"/>
    </source>
</evidence>
<proteinExistence type="predicted"/>
<dbReference type="Proteomes" id="UP000298424">
    <property type="component" value="Unassembled WGS sequence"/>
</dbReference>
<sequence length="112" mass="12725">MGIAEDKVLTNLRKGVLEFCLLALLRDGEWYGLDIARRLSEQGLLAGEGTVYPLLSRLRRSGLVTTEWSESDVGRPRRYYTLTDLGRENLRAFSAVWGPFRHTVDTILETKP</sequence>
<dbReference type="RefSeq" id="WP_134572487.1">
    <property type="nucleotide sequence ID" value="NZ_SOGT01000012.1"/>
</dbReference>
<protein>
    <submittedName>
        <fullName evidence="2">PadR family transcriptional regulator</fullName>
    </submittedName>
</protein>
<organism evidence="2 3">
    <name type="scientific">Cryobacterium lyxosi</name>
    <dbReference type="NCBI Taxonomy" id="1259228"/>
    <lineage>
        <taxon>Bacteria</taxon>
        <taxon>Bacillati</taxon>
        <taxon>Actinomycetota</taxon>
        <taxon>Actinomycetes</taxon>
        <taxon>Micrococcales</taxon>
        <taxon>Microbacteriaceae</taxon>
        <taxon>Cryobacterium</taxon>
    </lineage>
</organism>
<keyword evidence="3" id="KW-1185">Reference proteome</keyword>
<comment type="caution">
    <text evidence="2">The sequence shown here is derived from an EMBL/GenBank/DDBJ whole genome shotgun (WGS) entry which is preliminary data.</text>
</comment>
<gene>
    <name evidence="2" type="ORF">E3T27_09880</name>
</gene>
<dbReference type="PANTHER" id="PTHR33169:SF14">
    <property type="entry name" value="TRANSCRIPTIONAL REGULATOR RV3488"/>
    <property type="match status" value="1"/>
</dbReference>
<dbReference type="EMBL" id="SOGT01000012">
    <property type="protein sequence ID" value="TFD25087.1"/>
    <property type="molecule type" value="Genomic_DNA"/>
</dbReference>
<dbReference type="AlphaFoldDB" id="A0A4V3INY1"/>
<dbReference type="Gene3D" id="1.10.10.10">
    <property type="entry name" value="Winged helix-like DNA-binding domain superfamily/Winged helix DNA-binding domain"/>
    <property type="match status" value="1"/>
</dbReference>